<organism evidence="1 2">
    <name type="scientific">Paenibacillus albicereus</name>
    <dbReference type="NCBI Taxonomy" id="2726185"/>
    <lineage>
        <taxon>Bacteria</taxon>
        <taxon>Bacillati</taxon>
        <taxon>Bacillota</taxon>
        <taxon>Bacilli</taxon>
        <taxon>Bacillales</taxon>
        <taxon>Paenibacillaceae</taxon>
        <taxon>Paenibacillus</taxon>
    </lineage>
</organism>
<dbReference type="AlphaFoldDB" id="A0A6H2GXJ1"/>
<gene>
    <name evidence="1" type="ORF">HGI30_10010</name>
</gene>
<accession>A0A6H2GXJ1</accession>
<dbReference type="EMBL" id="CP051428">
    <property type="protein sequence ID" value="QJC51848.1"/>
    <property type="molecule type" value="Genomic_DNA"/>
</dbReference>
<dbReference type="InterPro" id="IPR054055">
    <property type="entry name" value="YpzH"/>
</dbReference>
<keyword evidence="2" id="KW-1185">Reference proteome</keyword>
<dbReference type="Pfam" id="PF21835">
    <property type="entry name" value="YIEGIA_cap"/>
    <property type="match status" value="1"/>
</dbReference>
<evidence type="ECO:0000313" key="1">
    <source>
        <dbReference type="EMBL" id="QJC51848.1"/>
    </source>
</evidence>
<dbReference type="RefSeq" id="WP_168907428.1">
    <property type="nucleotide sequence ID" value="NZ_CP051428.1"/>
</dbReference>
<evidence type="ECO:0000313" key="2">
    <source>
        <dbReference type="Proteomes" id="UP000502136"/>
    </source>
</evidence>
<dbReference type="Proteomes" id="UP000502136">
    <property type="component" value="Chromosome"/>
</dbReference>
<sequence length="61" mass="6301">MARIVAVVGTKAGAVLGGGAPVFIETEPAKAEQTAFLLEKILDANAHDLKNGSFILVDHKG</sequence>
<dbReference type="KEGG" id="palr:HGI30_10010"/>
<name>A0A6H2GXJ1_9BACL</name>
<reference evidence="1 2" key="1">
    <citation type="submission" date="2020-04" db="EMBL/GenBank/DDBJ databases">
        <title>Novel Paenibacillus strain UniB2 isolated from commercial digestive syrup.</title>
        <authorList>
            <person name="Thorat V."/>
            <person name="Kirdat K."/>
            <person name="Tiwarekar B."/>
            <person name="Yadav A."/>
        </authorList>
    </citation>
    <scope>NUCLEOTIDE SEQUENCE [LARGE SCALE GENOMIC DNA]</scope>
    <source>
        <strain evidence="1 2">UniB2</strain>
    </source>
</reference>
<protein>
    <submittedName>
        <fullName evidence="1">Uncharacterized protein</fullName>
    </submittedName>
</protein>
<proteinExistence type="predicted"/>